<sequence length="131" mass="14427">MRFEEFYAERSKVVREADDVAAFRTGVERLRALVLTVDDDPAKAQRYLEATERLLLEATTPGSAAVDHAFDVLLQARRLPDGAPAEQRAHVEAGIAEIARIAAAAPTDEERDAALDMNATLLRVLERIASR</sequence>
<organism evidence="1 2">
    <name type="scientific">Kribbella speibonae</name>
    <dbReference type="NCBI Taxonomy" id="1572660"/>
    <lineage>
        <taxon>Bacteria</taxon>
        <taxon>Bacillati</taxon>
        <taxon>Actinomycetota</taxon>
        <taxon>Actinomycetes</taxon>
        <taxon>Propionibacteriales</taxon>
        <taxon>Kribbellaceae</taxon>
        <taxon>Kribbella</taxon>
    </lineage>
</organism>
<dbReference type="RefSeq" id="WP_131497680.1">
    <property type="nucleotide sequence ID" value="NZ_SJKC01000003.1"/>
</dbReference>
<dbReference type="EMBL" id="SJKC01000003">
    <property type="protein sequence ID" value="TCC35607.1"/>
    <property type="molecule type" value="Genomic_DNA"/>
</dbReference>
<dbReference type="Proteomes" id="UP000294225">
    <property type="component" value="Unassembled WGS sequence"/>
</dbReference>
<protein>
    <submittedName>
        <fullName evidence="1">Uncharacterized protein</fullName>
    </submittedName>
</protein>
<accession>A0A4R0IRB8</accession>
<proteinExistence type="predicted"/>
<name>A0A4R0IRB8_9ACTN</name>
<comment type="caution">
    <text evidence="1">The sequence shown here is derived from an EMBL/GenBank/DDBJ whole genome shotgun (WGS) entry which is preliminary data.</text>
</comment>
<evidence type="ECO:0000313" key="2">
    <source>
        <dbReference type="Proteomes" id="UP000294225"/>
    </source>
</evidence>
<gene>
    <name evidence="1" type="ORF">E0H92_23025</name>
</gene>
<evidence type="ECO:0000313" key="1">
    <source>
        <dbReference type="EMBL" id="TCC35607.1"/>
    </source>
</evidence>
<reference evidence="1 2" key="1">
    <citation type="submission" date="2019-02" db="EMBL/GenBank/DDBJ databases">
        <title>Kribbella capetownensis sp. nov. and Kribbella speibonae sp. nov., isolated from soil.</title>
        <authorList>
            <person name="Curtis S.M."/>
            <person name="Norton I."/>
            <person name="Everest G.J."/>
            <person name="Meyers P.R."/>
        </authorList>
    </citation>
    <scope>NUCLEOTIDE SEQUENCE [LARGE SCALE GENOMIC DNA]</scope>
    <source>
        <strain evidence="1 2">YM55</strain>
    </source>
</reference>
<dbReference type="AlphaFoldDB" id="A0A4R0IRB8"/>